<keyword evidence="3" id="KW-1185">Reference proteome</keyword>
<dbReference type="Proteomes" id="UP000234254">
    <property type="component" value="Unassembled WGS sequence"/>
</dbReference>
<dbReference type="EMBL" id="MSFM01000001">
    <property type="protein sequence ID" value="PKY08883.1"/>
    <property type="molecule type" value="Genomic_DNA"/>
</dbReference>
<dbReference type="RefSeq" id="XP_024697477.1">
    <property type="nucleotide sequence ID" value="XM_024834563.1"/>
</dbReference>
<dbReference type="Pfam" id="PF06985">
    <property type="entry name" value="HET"/>
    <property type="match status" value="1"/>
</dbReference>
<sequence>MKVPSKRQSTQRHTLVTGMHLLGPSGPFVKILICYCGNRLGGVSSWSKVSVAGGGDEDTERTGYFRVYKTLTRDGRILRALIDDCTANHPDCKPREGLDLPSMLLHVSGASMSPTVRLVKASDIDVVPVRYVCLSYCWGNTQPNVTTTSRLDSYTAGIDTAEIPETILDAIRVAISMGYQYLWVDAFCIVQDSGPDKIAELGFLRQSYPEGREEQSIHTWHADIYDGTSQAAAAVLEIRSDFSYEDIFDSPIFERGWTFQEALLSPRLVMFFPHGQRPALRCSTHTIQSDGGLATAHPKPLVNLREVEQVVEREREKWGDYDDQSANAEEWVAIVKQYSQRSLTYEADKMPAVMGIVSEWETRFGQGTYWAGLWSATLTKDLIWKSRRDYSPRFAYESYVAPSWSWASRAHPVYYQDLGEINTFEGKSSFEVVSCEVIPAHEDLPNGAIKSAQLTVKCIAELVVLGGFESEYASCAVSSGSVRVQFDDSPRSRDIREAWLLYINDEEPYNNPHGIGIAVAEVDHTDADGPTLYKRVGCFVCEGRGLEGPRRTFTII</sequence>
<comment type="caution">
    <text evidence="2">The sequence shown here is derived from an EMBL/GenBank/DDBJ whole genome shotgun (WGS) entry which is preliminary data.</text>
</comment>
<dbReference type="InterPro" id="IPR010730">
    <property type="entry name" value="HET"/>
</dbReference>
<name>A0A2I1DG87_ASPC2</name>
<protein>
    <recommendedName>
        <fullName evidence="1">Heterokaryon incompatibility domain-containing protein</fullName>
    </recommendedName>
</protein>
<dbReference type="PANTHER" id="PTHR33112:SF16">
    <property type="entry name" value="HETEROKARYON INCOMPATIBILITY DOMAIN-CONTAINING PROTEIN"/>
    <property type="match status" value="1"/>
</dbReference>
<gene>
    <name evidence="2" type="ORF">P168DRAFT_25758</name>
</gene>
<dbReference type="AlphaFoldDB" id="A0A2I1DG87"/>
<accession>A0A2I1DG87</accession>
<dbReference type="GeneID" id="36542087"/>
<evidence type="ECO:0000259" key="1">
    <source>
        <dbReference type="Pfam" id="PF06985"/>
    </source>
</evidence>
<dbReference type="VEuPathDB" id="FungiDB:P168DRAFT_25758"/>
<feature type="domain" description="Heterokaryon incompatibility" evidence="1">
    <location>
        <begin position="131"/>
        <end position="261"/>
    </location>
</feature>
<proteinExistence type="predicted"/>
<organism evidence="2 3">
    <name type="scientific">Aspergillus campestris (strain IBT 28561)</name>
    <dbReference type="NCBI Taxonomy" id="1392248"/>
    <lineage>
        <taxon>Eukaryota</taxon>
        <taxon>Fungi</taxon>
        <taxon>Dikarya</taxon>
        <taxon>Ascomycota</taxon>
        <taxon>Pezizomycotina</taxon>
        <taxon>Eurotiomycetes</taxon>
        <taxon>Eurotiomycetidae</taxon>
        <taxon>Eurotiales</taxon>
        <taxon>Aspergillaceae</taxon>
        <taxon>Aspergillus</taxon>
        <taxon>Aspergillus subgen. Circumdati</taxon>
    </lineage>
</organism>
<evidence type="ECO:0000313" key="2">
    <source>
        <dbReference type="EMBL" id="PKY08883.1"/>
    </source>
</evidence>
<reference evidence="2" key="1">
    <citation type="submission" date="2016-12" db="EMBL/GenBank/DDBJ databases">
        <title>The genomes of Aspergillus section Nigri reveals drivers in fungal speciation.</title>
        <authorList>
            <consortium name="DOE Joint Genome Institute"/>
            <person name="Vesth T.C."/>
            <person name="Nybo J."/>
            <person name="Theobald S."/>
            <person name="Brandl J."/>
            <person name="Frisvad J.C."/>
            <person name="Nielsen K.F."/>
            <person name="Lyhne E.K."/>
            <person name="Kogle M.E."/>
            <person name="Kuo A."/>
            <person name="Riley R."/>
            <person name="Clum A."/>
            <person name="Nolan M."/>
            <person name="Lipzen A."/>
            <person name="Salamov A."/>
            <person name="Henrissat B."/>
            <person name="Wiebenga A."/>
            <person name="De vries R.P."/>
            <person name="Grigoriev I.V."/>
            <person name="Mortensen U.H."/>
            <person name="Andersen M.R."/>
            <person name="Baker S.E."/>
        </authorList>
    </citation>
    <scope>NUCLEOTIDE SEQUENCE</scope>
    <source>
        <strain evidence="2">IBT 28561</strain>
    </source>
</reference>
<evidence type="ECO:0000313" key="3">
    <source>
        <dbReference type="Proteomes" id="UP000234254"/>
    </source>
</evidence>
<dbReference type="PANTHER" id="PTHR33112">
    <property type="entry name" value="DOMAIN PROTEIN, PUTATIVE-RELATED"/>
    <property type="match status" value="1"/>
</dbReference>
<dbReference type="OrthoDB" id="5125733at2759"/>